<evidence type="ECO:0000313" key="2">
    <source>
        <dbReference type="Proteomes" id="UP000605846"/>
    </source>
</evidence>
<dbReference type="Proteomes" id="UP000605846">
    <property type="component" value="Unassembled WGS sequence"/>
</dbReference>
<dbReference type="InterPro" id="IPR019538">
    <property type="entry name" value="PSMD5"/>
</dbReference>
<reference evidence="1" key="1">
    <citation type="submission" date="2020-01" db="EMBL/GenBank/DDBJ databases">
        <title>Genome Sequencing of Three Apophysomyces-Like Fungal Strains Confirms a Novel Fungal Genus in the Mucoromycota with divergent Burkholderia-like Endosymbiotic Bacteria.</title>
        <authorList>
            <person name="Stajich J.E."/>
            <person name="Macias A.M."/>
            <person name="Carter-House D."/>
            <person name="Lovett B."/>
            <person name="Kasson L.R."/>
            <person name="Berry K."/>
            <person name="Grigoriev I."/>
            <person name="Chang Y."/>
            <person name="Spatafora J."/>
            <person name="Kasson M.T."/>
        </authorList>
    </citation>
    <scope>NUCLEOTIDE SEQUENCE</scope>
    <source>
        <strain evidence="1">NRRL A-21654</strain>
    </source>
</reference>
<dbReference type="Gene3D" id="1.25.10.10">
    <property type="entry name" value="Leucine-rich Repeat Variant"/>
    <property type="match status" value="1"/>
</dbReference>
<dbReference type="InterPro" id="IPR016024">
    <property type="entry name" value="ARM-type_fold"/>
</dbReference>
<keyword evidence="2" id="KW-1185">Reference proteome</keyword>
<dbReference type="EMBL" id="JABAYA010000089">
    <property type="protein sequence ID" value="KAF7725811.1"/>
    <property type="molecule type" value="Genomic_DNA"/>
</dbReference>
<evidence type="ECO:0008006" key="3">
    <source>
        <dbReference type="Google" id="ProtNLM"/>
    </source>
</evidence>
<organism evidence="1 2">
    <name type="scientific">Apophysomyces ossiformis</name>
    <dbReference type="NCBI Taxonomy" id="679940"/>
    <lineage>
        <taxon>Eukaryota</taxon>
        <taxon>Fungi</taxon>
        <taxon>Fungi incertae sedis</taxon>
        <taxon>Mucoromycota</taxon>
        <taxon>Mucoromycotina</taxon>
        <taxon>Mucoromycetes</taxon>
        <taxon>Mucorales</taxon>
        <taxon>Mucorineae</taxon>
        <taxon>Mucoraceae</taxon>
        <taxon>Apophysomyces</taxon>
    </lineage>
</organism>
<sequence length="470" mass="51682">MSPATIAPIERAAQAIRPDSTLGNTEKADALRALSVSLGEHPSADQATEVLSVISLPSLYNALSTDDEILIDVVCDLIEKLFRPFPYDGLLAPENKPYLLEGLTHFTPSIRHLSLTQVEKCLSTQESVQTMVHSEVFPLLLATLAFQDTRTANKAVDVVYRIAGSSDHAFRECERSGLLHALLNELTSEDLLLKLNAIETLSEIAATANGVIFLEKANLLKELALVLDREDEDDVAVVLTKCAVLKFFGKLGEDKDVNFESIEASCHLLVRLQHCLDSANKEILVTSIASIGLIGSHANGLRLIHGSPLKNLLPGLYRSATSDVKCVVLQSLSKLIAVRDQADTAVDQMTRDIYQELDGRPTTLQSLTRTAKDPSEETRTAAFALMQAIATHIWGCQDMAQSDELINYLLDRTTEHTLQGQTWKYAIVETITTAPNAQQVLGNNYHRFLLYVRQGPYYRVAETTAATENV</sequence>
<name>A0A8H7BVT5_9FUNG</name>
<evidence type="ECO:0000313" key="1">
    <source>
        <dbReference type="EMBL" id="KAF7725811.1"/>
    </source>
</evidence>
<dbReference type="PANTHER" id="PTHR13554">
    <property type="entry name" value="26S PROTEASOME NON-ATPASE REGULATORY SUBUNIT 5-RELATED"/>
    <property type="match status" value="1"/>
</dbReference>
<dbReference type="AlphaFoldDB" id="A0A8H7BVT5"/>
<protein>
    <recommendedName>
        <fullName evidence="3">26S proteasome non-ATPase regulatory subunit 5</fullName>
    </recommendedName>
</protein>
<dbReference type="SUPFAM" id="SSF48371">
    <property type="entry name" value="ARM repeat"/>
    <property type="match status" value="1"/>
</dbReference>
<proteinExistence type="predicted"/>
<comment type="caution">
    <text evidence="1">The sequence shown here is derived from an EMBL/GenBank/DDBJ whole genome shotgun (WGS) entry which is preliminary data.</text>
</comment>
<gene>
    <name evidence="1" type="ORF">EC973_009234</name>
</gene>
<dbReference type="OrthoDB" id="10250600at2759"/>
<dbReference type="GO" id="GO:0005829">
    <property type="term" value="C:cytosol"/>
    <property type="evidence" value="ECO:0007669"/>
    <property type="project" value="TreeGrafter"/>
</dbReference>
<dbReference type="Pfam" id="PF10508">
    <property type="entry name" value="Proteasom_PSMB"/>
    <property type="match status" value="1"/>
</dbReference>
<dbReference type="PANTHER" id="PTHR13554:SF10">
    <property type="entry name" value="26S PROTEASOME NON-ATPASE REGULATORY SUBUNIT 5"/>
    <property type="match status" value="1"/>
</dbReference>
<accession>A0A8H7BVT5</accession>
<dbReference type="InterPro" id="IPR011989">
    <property type="entry name" value="ARM-like"/>
</dbReference>
<dbReference type="GO" id="GO:0043248">
    <property type="term" value="P:proteasome assembly"/>
    <property type="evidence" value="ECO:0007669"/>
    <property type="project" value="InterPro"/>
</dbReference>